<dbReference type="InterPro" id="IPR025660">
    <property type="entry name" value="Pept_his_AS"/>
</dbReference>
<reference evidence="18" key="2">
    <citation type="submission" date="2025-08" db="UniProtKB">
        <authorList>
            <consortium name="Ensembl"/>
        </authorList>
    </citation>
    <scope>IDENTIFICATION</scope>
</reference>
<dbReference type="GO" id="GO:0004197">
    <property type="term" value="F:cysteine-type endopeptidase activity"/>
    <property type="evidence" value="ECO:0007669"/>
    <property type="project" value="UniProtKB-EC"/>
</dbReference>
<evidence type="ECO:0000256" key="14">
    <source>
        <dbReference type="ARBA" id="ARBA00072051"/>
    </source>
</evidence>
<dbReference type="GO" id="GO:0002376">
    <property type="term" value="P:immune system process"/>
    <property type="evidence" value="ECO:0007669"/>
    <property type="project" value="UniProtKB-ARBA"/>
</dbReference>
<comment type="similarity">
    <text evidence="2">Belongs to the peptidase C1 family.</text>
</comment>
<dbReference type="SUPFAM" id="SSF54001">
    <property type="entry name" value="Cysteine proteinases"/>
    <property type="match status" value="1"/>
</dbReference>
<keyword evidence="8" id="KW-1015">Disulfide bond</keyword>
<dbReference type="GO" id="GO:0070013">
    <property type="term" value="C:intracellular organelle lumen"/>
    <property type="evidence" value="ECO:0007669"/>
    <property type="project" value="UniProtKB-ARBA"/>
</dbReference>
<dbReference type="GO" id="GO:0012505">
    <property type="term" value="C:endomembrane system"/>
    <property type="evidence" value="ECO:0007669"/>
    <property type="project" value="UniProtKB-ARBA"/>
</dbReference>
<evidence type="ECO:0000256" key="4">
    <source>
        <dbReference type="ARBA" id="ARBA00022729"/>
    </source>
</evidence>
<dbReference type="FunFam" id="1.10.287.2250:FF:000001">
    <property type="entry name" value="Cathepsin F"/>
    <property type="match status" value="1"/>
</dbReference>
<dbReference type="Gene3D" id="1.10.287.2250">
    <property type="match status" value="1"/>
</dbReference>
<dbReference type="InterPro" id="IPR013128">
    <property type="entry name" value="Peptidase_C1A"/>
</dbReference>
<evidence type="ECO:0000256" key="2">
    <source>
        <dbReference type="ARBA" id="ARBA00008455"/>
    </source>
</evidence>
<evidence type="ECO:0000256" key="9">
    <source>
        <dbReference type="ARBA" id="ARBA00023180"/>
    </source>
</evidence>
<gene>
    <name evidence="18" type="primary">CTSF</name>
</gene>
<dbReference type="InParanoid" id="A0A7N4V3W4"/>
<dbReference type="Pfam" id="PF00112">
    <property type="entry name" value="Peptidase_C1"/>
    <property type="match status" value="1"/>
</dbReference>
<organism evidence="18 19">
    <name type="scientific">Sarcophilus harrisii</name>
    <name type="common">Tasmanian devil</name>
    <name type="synonym">Sarcophilus laniarius</name>
    <dbReference type="NCBI Taxonomy" id="9305"/>
    <lineage>
        <taxon>Eukaryota</taxon>
        <taxon>Metazoa</taxon>
        <taxon>Chordata</taxon>
        <taxon>Craniata</taxon>
        <taxon>Vertebrata</taxon>
        <taxon>Euteleostomi</taxon>
        <taxon>Mammalia</taxon>
        <taxon>Metatheria</taxon>
        <taxon>Dasyuromorphia</taxon>
        <taxon>Dasyuridae</taxon>
        <taxon>Sarcophilus</taxon>
    </lineage>
</organism>
<evidence type="ECO:0000256" key="8">
    <source>
        <dbReference type="ARBA" id="ARBA00023157"/>
    </source>
</evidence>
<evidence type="ECO:0000256" key="5">
    <source>
        <dbReference type="ARBA" id="ARBA00022801"/>
    </source>
</evidence>
<dbReference type="GO" id="GO:0005764">
    <property type="term" value="C:lysosome"/>
    <property type="evidence" value="ECO:0007669"/>
    <property type="project" value="UniProtKB-SubCell"/>
</dbReference>
<dbReference type="Pfam" id="PF08246">
    <property type="entry name" value="Inhibitor_I29"/>
    <property type="match status" value="1"/>
</dbReference>
<dbReference type="GO" id="GO:0004869">
    <property type="term" value="F:cysteine-type endopeptidase inhibitor activity"/>
    <property type="evidence" value="ECO:0007669"/>
    <property type="project" value="InterPro"/>
</dbReference>
<keyword evidence="6" id="KW-0788">Thiol protease</keyword>
<proteinExistence type="inferred from homology"/>
<dbReference type="InterPro" id="IPR013201">
    <property type="entry name" value="Prot_inhib_I29"/>
</dbReference>
<evidence type="ECO:0000256" key="1">
    <source>
        <dbReference type="ARBA" id="ARBA00004371"/>
    </source>
</evidence>
<dbReference type="Proteomes" id="UP000007648">
    <property type="component" value="Unassembled WGS sequence"/>
</dbReference>
<evidence type="ECO:0000256" key="10">
    <source>
        <dbReference type="ARBA" id="ARBA00023228"/>
    </source>
</evidence>
<dbReference type="InterPro" id="IPR000010">
    <property type="entry name" value="Cystatin_dom"/>
</dbReference>
<name>A0A7N4V3W4_SARHA</name>
<dbReference type="Ensembl" id="ENSSHAT00000033227.1">
    <property type="protein sequence ID" value="ENSSHAP00000036791.1"/>
    <property type="gene ID" value="ENSSHAG00000008784.2"/>
</dbReference>
<dbReference type="FunCoup" id="A0A7N4V3W4">
    <property type="interactions" value="453"/>
</dbReference>
<protein>
    <recommendedName>
        <fullName evidence="14">Cathepsin F</fullName>
        <ecNumber evidence="13">3.4.22.41</ecNumber>
    </recommendedName>
</protein>
<accession>A0A7N4V3W4</accession>
<comment type="function">
    <text evidence="12">Thiol protease which is believed to participate in intracellular degradation and turnover of proteins. Has also been implicated in tumor invasion and metastasis.</text>
</comment>
<dbReference type="Gene3D" id="3.90.70.10">
    <property type="entry name" value="Cysteine proteinases"/>
    <property type="match status" value="1"/>
</dbReference>
<dbReference type="FunFam" id="3.90.70.10:FF:000050">
    <property type="entry name" value="Cathepsin F"/>
    <property type="match status" value="1"/>
</dbReference>
<sequence>MEVWQLLLPTLWSLLRGGEGWRLPPASDPALEAPARFAMEVYNRGRDLGAAAELLSVRGRGLKMAQGQLYSLEVTLQEPPCGPPTACEDARPSGTLLCHFEVLDQMWAKQTLLKQDCGRPGDQRLHWTSGRQAPAPAAQEDSVQLISLFKDFLTTYNKSYANATETQRRLGIFARNLELARKVQELDRGSAEYGVTKFSDLTEEEFRTSYLNPLLSSLPGRALRPGPATRGPAPASWDWRDHGAVTGVKNQGACGSCWAFSVTGNVEGQWFLRRGALLALSEQELVDCDTLDQACGGGLPSNAYTAIEKLGGLETEKDYSYEGRKERCSFSPDKARVYINSSVDLSRDEEELATWLAENGPVSIALNAFAMQFYRRGVSHPFRPLCSPWFIDHAVLLVGYGHRSGIPFWAIKNSWGPDWGEEEGSPGAGSGPSTYLVSRQDLEGGHHLLGRVRLGRLSGHEVDEGLEGDDPGRVGVHHGHDAGKLNFPLGGKAQVLVPCMPGVALGTGSRAMGTQSWRRPREGNVHRNRGEALEAEGLGKASWWPNWRSERARRGDGWSGCRGAATKTIPPTSKVLVLSQWHLKSPRSLFLTGPHCFRAQGLNTQEQL</sequence>
<dbReference type="SMART" id="SM00645">
    <property type="entry name" value="Pept_C1"/>
    <property type="match status" value="1"/>
</dbReference>
<dbReference type="InterPro" id="IPR046350">
    <property type="entry name" value="Cystatin_sf"/>
</dbReference>
<dbReference type="GO" id="GO:0006508">
    <property type="term" value="P:proteolysis"/>
    <property type="evidence" value="ECO:0007669"/>
    <property type="project" value="UniProtKB-KW"/>
</dbReference>
<feature type="chain" id="PRO_5029553145" description="Cathepsin F" evidence="15">
    <location>
        <begin position="21"/>
        <end position="608"/>
    </location>
</feature>
<dbReference type="PROSITE" id="PS00139">
    <property type="entry name" value="THIOL_PROTEASE_CYS"/>
    <property type="match status" value="1"/>
</dbReference>
<feature type="signal peptide" evidence="15">
    <location>
        <begin position="1"/>
        <end position="20"/>
    </location>
</feature>
<keyword evidence="9" id="KW-0325">Glycoprotein</keyword>
<dbReference type="PRINTS" id="PR00705">
    <property type="entry name" value="PAPAIN"/>
</dbReference>
<evidence type="ECO:0000259" key="17">
    <source>
        <dbReference type="SMART" id="SM00848"/>
    </source>
</evidence>
<evidence type="ECO:0000256" key="6">
    <source>
        <dbReference type="ARBA" id="ARBA00022807"/>
    </source>
</evidence>
<evidence type="ECO:0000256" key="12">
    <source>
        <dbReference type="ARBA" id="ARBA00056907"/>
    </source>
</evidence>
<keyword evidence="7" id="KW-0865">Zymogen</keyword>
<keyword evidence="5" id="KW-0378">Hydrolase</keyword>
<feature type="domain" description="Cathepsin propeptide inhibitor" evidence="17">
    <location>
        <begin position="149"/>
        <end position="206"/>
    </location>
</feature>
<comment type="catalytic activity">
    <reaction evidence="11">
        <text>The recombinant enzyme cleaves synthetic substrates with Phe and Leu (better than Val) in P2, with high specificity constant (kcat/Km) comparable to that of cathepsin L.</text>
        <dbReference type="EC" id="3.4.22.41"/>
    </reaction>
</comment>
<dbReference type="CDD" id="cd02248">
    <property type="entry name" value="Peptidase_C1A"/>
    <property type="match status" value="1"/>
</dbReference>
<evidence type="ECO:0000256" key="15">
    <source>
        <dbReference type="SAM" id="SignalP"/>
    </source>
</evidence>
<dbReference type="InterPro" id="IPR039417">
    <property type="entry name" value="Peptidase_C1A_papain-like"/>
</dbReference>
<dbReference type="CDD" id="cd00042">
    <property type="entry name" value="CY"/>
    <property type="match status" value="1"/>
</dbReference>
<keyword evidence="10" id="KW-0458">Lysosome</keyword>
<feature type="domain" description="Peptidase C1A papain C-terminal" evidence="16">
    <location>
        <begin position="233"/>
        <end position="436"/>
    </location>
</feature>
<dbReference type="AlphaFoldDB" id="A0A7N4V3W4"/>
<dbReference type="SMART" id="SM00848">
    <property type="entry name" value="Inhibitor_I29"/>
    <property type="match status" value="1"/>
</dbReference>
<comment type="subcellular location">
    <subcellularLocation>
        <location evidence="1">Lysosome</location>
    </subcellularLocation>
</comment>
<dbReference type="InterPro" id="IPR000169">
    <property type="entry name" value="Pept_cys_AS"/>
</dbReference>
<reference evidence="18 19" key="1">
    <citation type="journal article" date="2011" name="Proc. Natl. Acad. Sci. U.S.A.">
        <title>Genetic diversity and population structure of the endangered marsupial Sarcophilus harrisii (Tasmanian devil).</title>
        <authorList>
            <person name="Miller W."/>
            <person name="Hayes V.M."/>
            <person name="Ratan A."/>
            <person name="Petersen D.C."/>
            <person name="Wittekindt N.E."/>
            <person name="Miller J."/>
            <person name="Walenz B."/>
            <person name="Knight J."/>
            <person name="Qi J."/>
            <person name="Zhao F."/>
            <person name="Wang Q."/>
            <person name="Bedoya-Reina O.C."/>
            <person name="Katiyar N."/>
            <person name="Tomsho L.P."/>
            <person name="Kasson L.M."/>
            <person name="Hardie R.A."/>
            <person name="Woodbridge P."/>
            <person name="Tindall E.A."/>
            <person name="Bertelsen M.F."/>
            <person name="Dixon D."/>
            <person name="Pyecroft S."/>
            <person name="Helgen K.M."/>
            <person name="Lesk A.M."/>
            <person name="Pringle T.H."/>
            <person name="Patterson N."/>
            <person name="Zhang Y."/>
            <person name="Kreiss A."/>
            <person name="Woods G.M."/>
            <person name="Jones M.E."/>
            <person name="Schuster S.C."/>
        </authorList>
    </citation>
    <scope>NUCLEOTIDE SEQUENCE [LARGE SCALE GENOMIC DNA]</scope>
</reference>
<dbReference type="PANTHER" id="PTHR12411">
    <property type="entry name" value="CYSTEINE PROTEASE FAMILY C1-RELATED"/>
    <property type="match status" value="1"/>
</dbReference>
<evidence type="ECO:0000256" key="13">
    <source>
        <dbReference type="ARBA" id="ARBA00066465"/>
    </source>
</evidence>
<evidence type="ECO:0000313" key="18">
    <source>
        <dbReference type="Ensembl" id="ENSSHAP00000036791.1"/>
    </source>
</evidence>
<dbReference type="Gene3D" id="3.10.450.10">
    <property type="match status" value="1"/>
</dbReference>
<reference evidence="18" key="3">
    <citation type="submission" date="2025-09" db="UniProtKB">
        <authorList>
            <consortium name="Ensembl"/>
        </authorList>
    </citation>
    <scope>IDENTIFICATION</scope>
</reference>
<evidence type="ECO:0000259" key="16">
    <source>
        <dbReference type="SMART" id="SM00645"/>
    </source>
</evidence>
<keyword evidence="19" id="KW-1185">Reference proteome</keyword>
<evidence type="ECO:0000256" key="3">
    <source>
        <dbReference type="ARBA" id="ARBA00022670"/>
    </source>
</evidence>
<dbReference type="InterPro" id="IPR038765">
    <property type="entry name" value="Papain-like_cys_pep_sf"/>
</dbReference>
<dbReference type="GeneTree" id="ENSGT00940000164681"/>
<dbReference type="InterPro" id="IPR000668">
    <property type="entry name" value="Peptidase_C1A_C"/>
</dbReference>
<evidence type="ECO:0000256" key="7">
    <source>
        <dbReference type="ARBA" id="ARBA00023145"/>
    </source>
</evidence>
<keyword evidence="4 15" id="KW-0732">Signal</keyword>
<dbReference type="PROSITE" id="PS00639">
    <property type="entry name" value="THIOL_PROTEASE_HIS"/>
    <property type="match status" value="1"/>
</dbReference>
<dbReference type="EC" id="3.4.22.41" evidence="13"/>
<evidence type="ECO:0000313" key="19">
    <source>
        <dbReference type="Proteomes" id="UP000007648"/>
    </source>
</evidence>
<keyword evidence="3" id="KW-0645">Protease</keyword>
<dbReference type="SUPFAM" id="SSF54403">
    <property type="entry name" value="Cystatin/monellin"/>
    <property type="match status" value="1"/>
</dbReference>
<evidence type="ECO:0000256" key="11">
    <source>
        <dbReference type="ARBA" id="ARBA00051618"/>
    </source>
</evidence>